<feature type="transmembrane region" description="Helical" evidence="5">
    <location>
        <begin position="78"/>
        <end position="96"/>
    </location>
</feature>
<feature type="transmembrane region" description="Helical" evidence="5">
    <location>
        <begin position="198"/>
        <end position="217"/>
    </location>
</feature>
<proteinExistence type="predicted"/>
<evidence type="ECO:0000256" key="1">
    <source>
        <dbReference type="ARBA" id="ARBA00004141"/>
    </source>
</evidence>
<accession>A0A147FAY3</accession>
<dbReference type="PATRIC" id="fig|2033.7.peg.1336"/>
<evidence type="ECO:0000256" key="3">
    <source>
        <dbReference type="ARBA" id="ARBA00022989"/>
    </source>
</evidence>
<dbReference type="EMBL" id="LDRV01000021">
    <property type="protein sequence ID" value="KTS13612.1"/>
    <property type="molecule type" value="Genomic_DNA"/>
</dbReference>
<gene>
    <name evidence="7" type="ORF">RSA3_03900</name>
</gene>
<dbReference type="Pfam" id="PF04932">
    <property type="entry name" value="Wzy_C"/>
    <property type="match status" value="1"/>
</dbReference>
<feature type="transmembrane region" description="Helical" evidence="5">
    <location>
        <begin position="6"/>
        <end position="22"/>
    </location>
</feature>
<reference evidence="7 8" key="1">
    <citation type="journal article" date="2016" name="Front. Microbiol.">
        <title>Genomic Resource of Rice Seed Associated Bacteria.</title>
        <authorList>
            <person name="Midha S."/>
            <person name="Bansal K."/>
            <person name="Sharma S."/>
            <person name="Kumar N."/>
            <person name="Patil P.P."/>
            <person name="Chaudhry V."/>
            <person name="Patil P.B."/>
        </authorList>
    </citation>
    <scope>NUCLEOTIDE SEQUENCE [LARGE SCALE GENOMIC DNA]</scope>
    <source>
        <strain evidence="7 8">RSA3</strain>
    </source>
</reference>
<feature type="transmembrane region" description="Helical" evidence="5">
    <location>
        <begin position="103"/>
        <end position="123"/>
    </location>
</feature>
<name>A0A147FAY3_MICTE</name>
<feature type="transmembrane region" description="Helical" evidence="5">
    <location>
        <begin position="129"/>
        <end position="146"/>
    </location>
</feature>
<feature type="transmembrane region" description="Helical" evidence="5">
    <location>
        <begin position="270"/>
        <end position="289"/>
    </location>
</feature>
<sequence length="441" mass="45388">MTVIIAVAGMIALAALIRSLVLHRDEWNLSSTFILVAGWLLNLATTLGVFTGGVQVTVDAFYQRATVISGWLATLNEAATAALVGVSLVAIAVGLYRKIPLNGPALGVAAVVMMASLATASTGSLTGALSPRSLALLFLVLACAFLEPGRGALLGAATFGVSVAVASAVAPLVSTAAVSPCGDKCGLFGIVLQGALGNGNGTGLLLALALPAVYLAFTQIDRWALVAFMAFVIASTGSRTSLNATIVVIAVFAVSRPDVASTLVSTWRKALLPVTVTAFALTSAMVPLVNTNPAAFTGRGYLWTTAMSYGADRSLTGSGTQLWQGLYGNGVISQNATYSAHNQWIDVWFISGFAGLAVFVVSVGFAFWRAGSGAHVVAAMALPAMVIAISERPWAIGTIDWLTWALLTFLLAAPLGRPAENFRLHGSLPVGADVKASVHSP</sequence>
<feature type="transmembrane region" description="Helical" evidence="5">
    <location>
        <begin position="224"/>
        <end position="250"/>
    </location>
</feature>
<evidence type="ECO:0000256" key="5">
    <source>
        <dbReference type="SAM" id="Phobius"/>
    </source>
</evidence>
<evidence type="ECO:0000313" key="7">
    <source>
        <dbReference type="EMBL" id="KTS13612.1"/>
    </source>
</evidence>
<dbReference type="AlphaFoldDB" id="A0A147FAY3"/>
<dbReference type="Proteomes" id="UP000072189">
    <property type="component" value="Unassembled WGS sequence"/>
</dbReference>
<dbReference type="InterPro" id="IPR007016">
    <property type="entry name" value="O-antigen_ligase-rel_domated"/>
</dbReference>
<keyword evidence="3 5" id="KW-1133">Transmembrane helix</keyword>
<evidence type="ECO:0000256" key="2">
    <source>
        <dbReference type="ARBA" id="ARBA00022692"/>
    </source>
</evidence>
<feature type="transmembrane region" description="Helical" evidence="5">
    <location>
        <begin position="401"/>
        <end position="419"/>
    </location>
</feature>
<feature type="domain" description="O-antigen ligase-related" evidence="6">
    <location>
        <begin position="225"/>
        <end position="360"/>
    </location>
</feature>
<protein>
    <recommendedName>
        <fullName evidence="6">O-antigen ligase-related domain-containing protein</fullName>
    </recommendedName>
</protein>
<comment type="subcellular location">
    <subcellularLocation>
        <location evidence="1">Membrane</location>
        <topology evidence="1">Multi-pass membrane protein</topology>
    </subcellularLocation>
</comment>
<dbReference type="GO" id="GO:0016020">
    <property type="term" value="C:membrane"/>
    <property type="evidence" value="ECO:0007669"/>
    <property type="project" value="UniProtKB-SubCell"/>
</dbReference>
<comment type="caution">
    <text evidence="7">The sequence shown here is derived from an EMBL/GenBank/DDBJ whole genome shotgun (WGS) entry which is preliminary data.</text>
</comment>
<evidence type="ECO:0000259" key="6">
    <source>
        <dbReference type="Pfam" id="PF04932"/>
    </source>
</evidence>
<feature type="transmembrane region" description="Helical" evidence="5">
    <location>
        <begin position="347"/>
        <end position="367"/>
    </location>
</feature>
<evidence type="ECO:0000313" key="8">
    <source>
        <dbReference type="Proteomes" id="UP000072189"/>
    </source>
</evidence>
<keyword evidence="4 5" id="KW-0472">Membrane</keyword>
<dbReference type="RefSeq" id="WP_058613373.1">
    <property type="nucleotide sequence ID" value="NZ_LDRV01000021.1"/>
</dbReference>
<feature type="transmembrane region" description="Helical" evidence="5">
    <location>
        <begin position="34"/>
        <end position="58"/>
    </location>
</feature>
<feature type="transmembrane region" description="Helical" evidence="5">
    <location>
        <begin position="153"/>
        <end position="178"/>
    </location>
</feature>
<organism evidence="7 8">
    <name type="scientific">Microbacterium testaceum</name>
    <name type="common">Aureobacterium testaceum</name>
    <name type="synonym">Brevibacterium testaceum</name>
    <dbReference type="NCBI Taxonomy" id="2033"/>
    <lineage>
        <taxon>Bacteria</taxon>
        <taxon>Bacillati</taxon>
        <taxon>Actinomycetota</taxon>
        <taxon>Actinomycetes</taxon>
        <taxon>Micrococcales</taxon>
        <taxon>Microbacteriaceae</taxon>
        <taxon>Microbacterium</taxon>
    </lineage>
</organism>
<keyword evidence="2 5" id="KW-0812">Transmembrane</keyword>
<evidence type="ECO:0000256" key="4">
    <source>
        <dbReference type="ARBA" id="ARBA00023136"/>
    </source>
</evidence>